<accession>A0A7R9M1H2</accession>
<sequence length="436" mass="49456">MSFTKSLFERQIGSRGRPPKPSIDDAFSKLSLCRQYLFSDLNEVGAPPLALALNRRLLCVANDGGDVALMDKTDLNVRHKWTAHNNAIFDIKWRTGFDHHLGTASGDKSIIVWDINTAEKYYSYDCAHNGSIKSIDFKDQNVLASGSRDGLIKIWDLRCGRGFSGANDATIKLWDLRKCRRNKSNKTSSTPFRELYQTSRRGSPSHGFTCLTFDSKHRLFASCSDHTVYGYLGDTSLPSLKCYGLQANNFTRINTFDDNYLISGSVNGRALIWSVDWNSCDANTPRRIHPIYWLPHSEEEVTAIVADNQSYSIYTCSDDQNVNKWSLFNPNRELEVKTKSEPFVCDTNEMKAKEEERNVLTPSVSVGNGQPLCSLSNWLERSGKQHITPSHPNPKRMRLTQSTPSNRALKENKLKLKSSKRKLFNTNRKISDYFTP</sequence>
<feature type="repeat" description="WD" evidence="6">
    <location>
        <begin position="125"/>
        <end position="158"/>
    </location>
</feature>
<gene>
    <name evidence="8" type="ORF">ONB1V03_LOCUS8469</name>
</gene>
<keyword evidence="3" id="KW-0677">Repeat</keyword>
<dbReference type="EMBL" id="OC919675">
    <property type="protein sequence ID" value="CAD7651761.1"/>
    <property type="molecule type" value="Genomic_DNA"/>
</dbReference>
<dbReference type="InterPro" id="IPR019775">
    <property type="entry name" value="WD40_repeat_CS"/>
</dbReference>
<dbReference type="AlphaFoldDB" id="A0A7R9M1H2"/>
<evidence type="ECO:0000256" key="4">
    <source>
        <dbReference type="ARBA" id="ARBA00022786"/>
    </source>
</evidence>
<evidence type="ECO:0000256" key="5">
    <source>
        <dbReference type="ARBA" id="ARBA00038344"/>
    </source>
</evidence>
<dbReference type="GO" id="GO:0043161">
    <property type="term" value="P:proteasome-mediated ubiquitin-dependent protein catabolic process"/>
    <property type="evidence" value="ECO:0007669"/>
    <property type="project" value="TreeGrafter"/>
</dbReference>
<comment type="similarity">
    <text evidence="5">Belongs to the WD repeat cdt2 family.</text>
</comment>
<feature type="region of interest" description="Disordered" evidence="7">
    <location>
        <begin position="1"/>
        <end position="22"/>
    </location>
</feature>
<dbReference type="SMART" id="SM00320">
    <property type="entry name" value="WD40"/>
    <property type="match status" value="5"/>
</dbReference>
<evidence type="ECO:0000313" key="8">
    <source>
        <dbReference type="EMBL" id="CAD7651761.1"/>
    </source>
</evidence>
<feature type="repeat" description="WD" evidence="6">
    <location>
        <begin position="81"/>
        <end position="123"/>
    </location>
</feature>
<keyword evidence="4" id="KW-0833">Ubl conjugation pathway</keyword>
<proteinExistence type="inferred from homology"/>
<evidence type="ECO:0000313" key="9">
    <source>
        <dbReference type="Proteomes" id="UP000728032"/>
    </source>
</evidence>
<dbReference type="PROSITE" id="PS00678">
    <property type="entry name" value="WD_REPEATS_1"/>
    <property type="match status" value="2"/>
</dbReference>
<evidence type="ECO:0000256" key="1">
    <source>
        <dbReference type="ARBA" id="ARBA00004906"/>
    </source>
</evidence>
<dbReference type="SUPFAM" id="SSF50978">
    <property type="entry name" value="WD40 repeat-like"/>
    <property type="match status" value="1"/>
</dbReference>
<protein>
    <submittedName>
        <fullName evidence="8">Uncharacterized protein</fullName>
    </submittedName>
</protein>
<dbReference type="PANTHER" id="PTHR22852">
    <property type="entry name" value="LETHAL 2 DENTICLELESS PROTEIN RETINOIC ACID-REGULATED NUCLEAR MATRIX-ASSOCIATED PROTEIN"/>
    <property type="match status" value="1"/>
</dbReference>
<dbReference type="PANTHER" id="PTHR22852:SF0">
    <property type="entry name" value="DENTICLELESS PROTEIN HOMOLOG"/>
    <property type="match status" value="1"/>
</dbReference>
<evidence type="ECO:0000256" key="2">
    <source>
        <dbReference type="ARBA" id="ARBA00022574"/>
    </source>
</evidence>
<dbReference type="InterPro" id="IPR015943">
    <property type="entry name" value="WD40/YVTN_repeat-like_dom_sf"/>
</dbReference>
<dbReference type="Gene3D" id="2.130.10.10">
    <property type="entry name" value="YVTN repeat-like/Quinoprotein amine dehydrogenase"/>
    <property type="match status" value="2"/>
</dbReference>
<dbReference type="PROSITE" id="PS50294">
    <property type="entry name" value="WD_REPEATS_REGION"/>
    <property type="match status" value="1"/>
</dbReference>
<dbReference type="InterPro" id="IPR036322">
    <property type="entry name" value="WD40_repeat_dom_sf"/>
</dbReference>
<dbReference type="GO" id="GO:0005634">
    <property type="term" value="C:nucleus"/>
    <property type="evidence" value="ECO:0007669"/>
    <property type="project" value="TreeGrafter"/>
</dbReference>
<dbReference type="InterPro" id="IPR020472">
    <property type="entry name" value="WD40_PAC1"/>
</dbReference>
<dbReference type="EMBL" id="CAJPVJ010004850">
    <property type="protein sequence ID" value="CAG2168985.1"/>
    <property type="molecule type" value="Genomic_DNA"/>
</dbReference>
<evidence type="ECO:0000256" key="6">
    <source>
        <dbReference type="PROSITE-ProRule" id="PRU00221"/>
    </source>
</evidence>
<dbReference type="GO" id="GO:0030674">
    <property type="term" value="F:protein-macromolecule adaptor activity"/>
    <property type="evidence" value="ECO:0007669"/>
    <property type="project" value="TreeGrafter"/>
</dbReference>
<dbReference type="InterPro" id="IPR001680">
    <property type="entry name" value="WD40_rpt"/>
</dbReference>
<dbReference type="Pfam" id="PF00400">
    <property type="entry name" value="WD40"/>
    <property type="match status" value="3"/>
</dbReference>
<keyword evidence="9" id="KW-1185">Reference proteome</keyword>
<feature type="repeat" description="WD" evidence="6">
    <location>
        <begin position="164"/>
        <end position="184"/>
    </location>
</feature>
<dbReference type="OrthoDB" id="1898560at2759"/>
<dbReference type="Proteomes" id="UP000728032">
    <property type="component" value="Unassembled WGS sequence"/>
</dbReference>
<organism evidence="8">
    <name type="scientific">Oppiella nova</name>
    <dbReference type="NCBI Taxonomy" id="334625"/>
    <lineage>
        <taxon>Eukaryota</taxon>
        <taxon>Metazoa</taxon>
        <taxon>Ecdysozoa</taxon>
        <taxon>Arthropoda</taxon>
        <taxon>Chelicerata</taxon>
        <taxon>Arachnida</taxon>
        <taxon>Acari</taxon>
        <taxon>Acariformes</taxon>
        <taxon>Sarcoptiformes</taxon>
        <taxon>Oribatida</taxon>
        <taxon>Brachypylina</taxon>
        <taxon>Oppioidea</taxon>
        <taxon>Oppiidae</taxon>
        <taxon>Oppiella</taxon>
    </lineage>
</organism>
<name>A0A7R9M1H2_9ACAR</name>
<dbReference type="PROSITE" id="PS50082">
    <property type="entry name" value="WD_REPEATS_2"/>
    <property type="match status" value="3"/>
</dbReference>
<feature type="region of interest" description="Disordered" evidence="7">
    <location>
        <begin position="383"/>
        <end position="406"/>
    </location>
</feature>
<dbReference type="PRINTS" id="PR00320">
    <property type="entry name" value="GPROTEINBRPT"/>
</dbReference>
<evidence type="ECO:0000256" key="7">
    <source>
        <dbReference type="SAM" id="MobiDB-lite"/>
    </source>
</evidence>
<keyword evidence="2 6" id="KW-0853">WD repeat</keyword>
<comment type="pathway">
    <text evidence="1">Protein modification; protein ubiquitination.</text>
</comment>
<evidence type="ECO:0000256" key="3">
    <source>
        <dbReference type="ARBA" id="ARBA00022737"/>
    </source>
</evidence>
<dbReference type="InterPro" id="IPR051865">
    <property type="entry name" value="WD-repeat_CDT2_adapter"/>
</dbReference>
<reference evidence="8" key="1">
    <citation type="submission" date="2020-11" db="EMBL/GenBank/DDBJ databases">
        <authorList>
            <person name="Tran Van P."/>
        </authorList>
    </citation>
    <scope>NUCLEOTIDE SEQUENCE</scope>
</reference>